<proteinExistence type="inferred from homology"/>
<accession>A0AAV1R3A8</accession>
<reference evidence="3 4" key="1">
    <citation type="submission" date="2024-01" db="EMBL/GenBank/DDBJ databases">
        <authorList>
            <person name="Waweru B."/>
        </authorList>
    </citation>
    <scope>NUCLEOTIDE SEQUENCE [LARGE SCALE GENOMIC DNA]</scope>
</reference>
<dbReference type="GO" id="GO:0003729">
    <property type="term" value="F:mRNA binding"/>
    <property type="evidence" value="ECO:0007669"/>
    <property type="project" value="UniProtKB-ARBA"/>
</dbReference>
<dbReference type="AlphaFoldDB" id="A0AAV1R3A8"/>
<name>A0AAV1R3A8_9ROSI</name>
<keyword evidence="2" id="KW-0677">Repeat</keyword>
<evidence type="ECO:0000313" key="4">
    <source>
        <dbReference type="Proteomes" id="UP001314170"/>
    </source>
</evidence>
<keyword evidence="4" id="KW-1185">Reference proteome</keyword>
<evidence type="ECO:0000313" key="3">
    <source>
        <dbReference type="EMBL" id="CAK7328246.1"/>
    </source>
</evidence>
<evidence type="ECO:0000256" key="1">
    <source>
        <dbReference type="ARBA" id="ARBA00007626"/>
    </source>
</evidence>
<gene>
    <name evidence="3" type="ORF">DCAF_LOCUS5967</name>
</gene>
<dbReference type="EMBL" id="CAWUPB010000893">
    <property type="protein sequence ID" value="CAK7328246.1"/>
    <property type="molecule type" value="Genomic_DNA"/>
</dbReference>
<dbReference type="GO" id="GO:0005739">
    <property type="term" value="C:mitochondrion"/>
    <property type="evidence" value="ECO:0007669"/>
    <property type="project" value="TreeGrafter"/>
</dbReference>
<dbReference type="Proteomes" id="UP001314170">
    <property type="component" value="Unassembled WGS sequence"/>
</dbReference>
<dbReference type="Gene3D" id="1.25.40.10">
    <property type="entry name" value="Tetratricopeptide repeat domain"/>
    <property type="match status" value="1"/>
</dbReference>
<dbReference type="PANTHER" id="PTHR45717:SF10">
    <property type="entry name" value="OS10G0501000 PROTEIN"/>
    <property type="match status" value="1"/>
</dbReference>
<dbReference type="InterPro" id="IPR002885">
    <property type="entry name" value="PPR_rpt"/>
</dbReference>
<dbReference type="PANTHER" id="PTHR45717">
    <property type="entry name" value="OS12G0527900 PROTEIN"/>
    <property type="match status" value="1"/>
</dbReference>
<comment type="caution">
    <text evidence="3">The sequence shown here is derived from an EMBL/GenBank/DDBJ whole genome shotgun (WGS) entry which is preliminary data.</text>
</comment>
<dbReference type="Pfam" id="PF01535">
    <property type="entry name" value="PPR"/>
    <property type="match status" value="2"/>
</dbReference>
<protein>
    <recommendedName>
        <fullName evidence="5">Pentatricopeptide repeat-containing protein</fullName>
    </recommendedName>
</protein>
<evidence type="ECO:0000256" key="2">
    <source>
        <dbReference type="ARBA" id="ARBA00022737"/>
    </source>
</evidence>
<dbReference type="InterPro" id="IPR011990">
    <property type="entry name" value="TPR-like_helical_dom_sf"/>
</dbReference>
<sequence>MASCPWHLQGLKDNRIPDHFRGIQIYGTILDCYTTYLVKEVEEKGVNGDMYTFNIRLNAYVAISNIEEMEKILNKMKTDPLINIEWSTCFVVANDYLKAGLVETTLSLLNRVEQLIGRTRGNLKRLAYKVLLSLYGAAGNKEGEYGVWNLCNDTRVLFNSGYQLMISALMKLDDFDDAERIWEEWLWRKTSFDI</sequence>
<evidence type="ECO:0008006" key="5">
    <source>
        <dbReference type="Google" id="ProtNLM"/>
    </source>
</evidence>
<comment type="similarity">
    <text evidence="1">Belongs to the PPR family. P subfamily.</text>
</comment>
<organism evidence="3 4">
    <name type="scientific">Dovyalis caffra</name>
    <dbReference type="NCBI Taxonomy" id="77055"/>
    <lineage>
        <taxon>Eukaryota</taxon>
        <taxon>Viridiplantae</taxon>
        <taxon>Streptophyta</taxon>
        <taxon>Embryophyta</taxon>
        <taxon>Tracheophyta</taxon>
        <taxon>Spermatophyta</taxon>
        <taxon>Magnoliopsida</taxon>
        <taxon>eudicotyledons</taxon>
        <taxon>Gunneridae</taxon>
        <taxon>Pentapetalae</taxon>
        <taxon>rosids</taxon>
        <taxon>fabids</taxon>
        <taxon>Malpighiales</taxon>
        <taxon>Salicaceae</taxon>
        <taxon>Flacourtieae</taxon>
        <taxon>Dovyalis</taxon>
    </lineage>
</organism>
<dbReference type="NCBIfam" id="TIGR00756">
    <property type="entry name" value="PPR"/>
    <property type="match status" value="1"/>
</dbReference>